<dbReference type="Gene3D" id="3.30.465.10">
    <property type="match status" value="1"/>
</dbReference>
<evidence type="ECO:0000256" key="3">
    <source>
        <dbReference type="ARBA" id="ARBA00022692"/>
    </source>
</evidence>
<dbReference type="CDD" id="cd04590">
    <property type="entry name" value="CBS_pair_CorC_HlyC_assoc"/>
    <property type="match status" value="1"/>
</dbReference>
<evidence type="ECO:0000256" key="1">
    <source>
        <dbReference type="ARBA" id="ARBA00004651"/>
    </source>
</evidence>
<dbReference type="SUPFAM" id="SSF56176">
    <property type="entry name" value="FAD-binding/transporter-associated domain-like"/>
    <property type="match status" value="1"/>
</dbReference>
<comment type="subcellular location">
    <subcellularLocation>
        <location evidence="1">Cell membrane</location>
        <topology evidence="1">Multi-pass membrane protein</topology>
    </subcellularLocation>
</comment>
<dbReference type="Gene3D" id="3.10.580.10">
    <property type="entry name" value="CBS-domain"/>
    <property type="match status" value="1"/>
</dbReference>
<dbReference type="InterPro" id="IPR002550">
    <property type="entry name" value="CNNM"/>
</dbReference>
<dbReference type="PROSITE" id="PS51846">
    <property type="entry name" value="CNNM"/>
    <property type="match status" value="1"/>
</dbReference>
<dbReference type="InterPro" id="IPR051676">
    <property type="entry name" value="UPF0053_domain"/>
</dbReference>
<keyword evidence="6 8" id="KW-0129">CBS domain</keyword>
<evidence type="ECO:0000256" key="5">
    <source>
        <dbReference type="ARBA" id="ARBA00022989"/>
    </source>
</evidence>
<evidence type="ECO:0000313" key="14">
    <source>
        <dbReference type="Proteomes" id="UP000307749"/>
    </source>
</evidence>
<evidence type="ECO:0000256" key="9">
    <source>
        <dbReference type="PROSITE-ProRule" id="PRU01193"/>
    </source>
</evidence>
<dbReference type="RefSeq" id="WP_081129717.1">
    <property type="nucleotide sequence ID" value="NZ_LDOS01000002.1"/>
</dbReference>
<dbReference type="PANTHER" id="PTHR43099:SF5">
    <property type="entry name" value="HLYC_CORC FAMILY TRANSPORTER"/>
    <property type="match status" value="1"/>
</dbReference>
<evidence type="ECO:0000259" key="11">
    <source>
        <dbReference type="PROSITE" id="PS51371"/>
    </source>
</evidence>
<dbReference type="Pfam" id="PF01595">
    <property type="entry name" value="CNNM"/>
    <property type="match status" value="1"/>
</dbReference>
<dbReference type="InterPro" id="IPR036318">
    <property type="entry name" value="FAD-bd_PCMH-like_sf"/>
</dbReference>
<dbReference type="OrthoDB" id="9797674at2"/>
<feature type="transmembrane region" description="Helical" evidence="10">
    <location>
        <begin position="56"/>
        <end position="79"/>
    </location>
</feature>
<dbReference type="InterPro" id="IPR005170">
    <property type="entry name" value="Transptr-assoc_dom"/>
</dbReference>
<dbReference type="InterPro" id="IPR016169">
    <property type="entry name" value="FAD-bd_PCMH_sub2"/>
</dbReference>
<keyword evidence="14" id="KW-1185">Reference proteome</keyword>
<dbReference type="EMBL" id="MWQO01000003">
    <property type="protein sequence ID" value="THD12162.1"/>
    <property type="molecule type" value="Genomic_DNA"/>
</dbReference>
<sequence length="439" mass="47801">MLSELGLVLLLALANGFFALSEMAIVTARRSRLKQMARNSRRAALALRLAEAPERFLSTVQVGITLIAILTGVVTGANIGERLALWLQGLGWVVLLPYARPLGYALGIALITYLNIVIGELVPKRLALVAPEKLAMIVGAPMLALARLAAPFVLVLNASSNGLLRLLRMGRDNAPERITEEEIRLLVAESAEQGVLDEDERAMVSRVLRLGDRTVGSVMTPRPRIAWLDAAATLDENLAVLRETPYSRYPVYRGSESDILGVLEVKRLLEPLTRGDMRLDLFRTLAKPLYVPGSARALDLLEEFRDAETQLALVVDEYGDIEGLVTFHNLLEAVVGRPAPVVDAGAADAPIVRRADGSYLVDGALSIEDLRELLGNVQLPEEPDLDYHTVAGLLMARAGRIPSVGEIIEWQGVRFEILDLDGTRIDRVLLSLGTPGRPA</sequence>
<comment type="caution">
    <text evidence="13">The sequence shown here is derived from an EMBL/GenBank/DDBJ whole genome shotgun (WGS) entry which is preliminary data.</text>
</comment>
<dbReference type="AlphaFoldDB" id="A0A4S3KSQ1"/>
<evidence type="ECO:0000256" key="4">
    <source>
        <dbReference type="ARBA" id="ARBA00022737"/>
    </source>
</evidence>
<dbReference type="Proteomes" id="UP000307749">
    <property type="component" value="Unassembled WGS sequence"/>
</dbReference>
<dbReference type="PANTHER" id="PTHR43099">
    <property type="entry name" value="UPF0053 PROTEIN YRKA"/>
    <property type="match status" value="1"/>
</dbReference>
<gene>
    <name evidence="13" type="ORF">B1806_01020</name>
</gene>
<organism evidence="13 14">
    <name type="scientific">Metallibacterium scheffleri</name>
    <dbReference type="NCBI Taxonomy" id="993689"/>
    <lineage>
        <taxon>Bacteria</taxon>
        <taxon>Pseudomonadati</taxon>
        <taxon>Pseudomonadota</taxon>
        <taxon>Gammaproteobacteria</taxon>
        <taxon>Lysobacterales</taxon>
        <taxon>Rhodanobacteraceae</taxon>
        <taxon>Metallibacterium</taxon>
    </lineage>
</organism>
<keyword evidence="5 9" id="KW-1133">Transmembrane helix</keyword>
<evidence type="ECO:0000256" key="7">
    <source>
        <dbReference type="ARBA" id="ARBA00023136"/>
    </source>
</evidence>
<reference evidence="13 14" key="1">
    <citation type="submission" date="2017-02" db="EMBL/GenBank/DDBJ databases">
        <title>Whole genome sequencing of Metallibacterium scheffleri DSM 24874 (T).</title>
        <authorList>
            <person name="Kumar S."/>
            <person name="Patil P."/>
            <person name="Patil P.B."/>
        </authorList>
    </citation>
    <scope>NUCLEOTIDE SEQUENCE [LARGE SCALE GENOMIC DNA]</scope>
    <source>
        <strain evidence="13 14">DSM 24874</strain>
    </source>
</reference>
<feature type="domain" description="CBS" evidence="11">
    <location>
        <begin position="282"/>
        <end position="341"/>
    </location>
</feature>
<dbReference type="GO" id="GO:0050660">
    <property type="term" value="F:flavin adenine dinucleotide binding"/>
    <property type="evidence" value="ECO:0007669"/>
    <property type="project" value="InterPro"/>
</dbReference>
<evidence type="ECO:0000256" key="10">
    <source>
        <dbReference type="SAM" id="Phobius"/>
    </source>
</evidence>
<keyword evidence="3 9" id="KW-0812">Transmembrane</keyword>
<evidence type="ECO:0000256" key="6">
    <source>
        <dbReference type="ARBA" id="ARBA00023122"/>
    </source>
</evidence>
<accession>A0A4S3KSQ1</accession>
<dbReference type="SMART" id="SM01091">
    <property type="entry name" value="CorC_HlyC"/>
    <property type="match status" value="1"/>
</dbReference>
<dbReference type="GO" id="GO:0005886">
    <property type="term" value="C:plasma membrane"/>
    <property type="evidence" value="ECO:0007669"/>
    <property type="project" value="UniProtKB-SubCell"/>
</dbReference>
<feature type="transmembrane region" description="Helical" evidence="10">
    <location>
        <begin position="102"/>
        <end position="122"/>
    </location>
</feature>
<keyword evidence="2" id="KW-1003">Cell membrane</keyword>
<dbReference type="Pfam" id="PF00571">
    <property type="entry name" value="CBS"/>
    <property type="match status" value="2"/>
</dbReference>
<dbReference type="InterPro" id="IPR046342">
    <property type="entry name" value="CBS_dom_sf"/>
</dbReference>
<evidence type="ECO:0000313" key="13">
    <source>
        <dbReference type="EMBL" id="THD12162.1"/>
    </source>
</evidence>
<feature type="domain" description="CBS" evidence="11">
    <location>
        <begin position="219"/>
        <end position="281"/>
    </location>
</feature>
<dbReference type="STRING" id="993689.GCA_002077135_03286"/>
<keyword evidence="4" id="KW-0677">Repeat</keyword>
<keyword evidence="7 9" id="KW-0472">Membrane</keyword>
<dbReference type="Pfam" id="PF03471">
    <property type="entry name" value="CorC_HlyC"/>
    <property type="match status" value="1"/>
</dbReference>
<evidence type="ECO:0000256" key="8">
    <source>
        <dbReference type="PROSITE-ProRule" id="PRU00703"/>
    </source>
</evidence>
<evidence type="ECO:0000256" key="2">
    <source>
        <dbReference type="ARBA" id="ARBA00022475"/>
    </source>
</evidence>
<dbReference type="PROSITE" id="PS51371">
    <property type="entry name" value="CBS"/>
    <property type="match status" value="2"/>
</dbReference>
<proteinExistence type="predicted"/>
<feature type="transmembrane region" description="Helical" evidence="10">
    <location>
        <begin position="6"/>
        <end position="28"/>
    </location>
</feature>
<protein>
    <submittedName>
        <fullName evidence="13">Hemolysin</fullName>
    </submittedName>
</protein>
<dbReference type="InterPro" id="IPR044751">
    <property type="entry name" value="Ion_transp-like_CBS"/>
</dbReference>
<feature type="transmembrane region" description="Helical" evidence="10">
    <location>
        <begin position="134"/>
        <end position="156"/>
    </location>
</feature>
<dbReference type="InterPro" id="IPR000644">
    <property type="entry name" value="CBS_dom"/>
</dbReference>
<name>A0A4S3KSQ1_9GAMM</name>
<evidence type="ECO:0000259" key="12">
    <source>
        <dbReference type="PROSITE" id="PS51846"/>
    </source>
</evidence>
<feature type="domain" description="CNNM transmembrane" evidence="12">
    <location>
        <begin position="1"/>
        <end position="200"/>
    </location>
</feature>
<dbReference type="SUPFAM" id="SSF54631">
    <property type="entry name" value="CBS-domain pair"/>
    <property type="match status" value="1"/>
</dbReference>